<protein>
    <recommendedName>
        <fullName evidence="3">DNA helicase</fullName>
    </recommendedName>
</protein>
<dbReference type="AlphaFoldDB" id="A0A4R6QGK4"/>
<name>A0A4R6QGK4_9FLAO</name>
<evidence type="ECO:0000313" key="2">
    <source>
        <dbReference type="Proteomes" id="UP000295260"/>
    </source>
</evidence>
<organism evidence="1 2">
    <name type="scientific">Flavobacterium dankookense</name>
    <dbReference type="NCBI Taxonomy" id="706186"/>
    <lineage>
        <taxon>Bacteria</taxon>
        <taxon>Pseudomonadati</taxon>
        <taxon>Bacteroidota</taxon>
        <taxon>Flavobacteriia</taxon>
        <taxon>Flavobacteriales</taxon>
        <taxon>Flavobacteriaceae</taxon>
        <taxon>Flavobacterium</taxon>
    </lineage>
</organism>
<reference evidence="1 2" key="1">
    <citation type="submission" date="2019-03" db="EMBL/GenBank/DDBJ databases">
        <title>Genomic Encyclopedia of Archaeal and Bacterial Type Strains, Phase II (KMG-II): from individual species to whole genera.</title>
        <authorList>
            <person name="Goeker M."/>
        </authorList>
    </citation>
    <scope>NUCLEOTIDE SEQUENCE [LARGE SCALE GENOMIC DNA]</scope>
    <source>
        <strain evidence="1 2">DSM 25687</strain>
    </source>
</reference>
<dbReference type="EMBL" id="SNXR01000011">
    <property type="protein sequence ID" value="TDP61186.1"/>
    <property type="molecule type" value="Genomic_DNA"/>
</dbReference>
<evidence type="ECO:0000313" key="1">
    <source>
        <dbReference type="EMBL" id="TDP61186.1"/>
    </source>
</evidence>
<evidence type="ECO:0008006" key="3">
    <source>
        <dbReference type="Google" id="ProtNLM"/>
    </source>
</evidence>
<proteinExistence type="predicted"/>
<dbReference type="RefSeq" id="WP_133532129.1">
    <property type="nucleotide sequence ID" value="NZ_SNXR01000011.1"/>
</dbReference>
<dbReference type="SUPFAM" id="SSF52540">
    <property type="entry name" value="P-loop containing nucleoside triphosphate hydrolases"/>
    <property type="match status" value="1"/>
</dbReference>
<dbReference type="Proteomes" id="UP000295260">
    <property type="component" value="Unassembled WGS sequence"/>
</dbReference>
<gene>
    <name evidence="1" type="ORF">BC748_0800</name>
</gene>
<dbReference type="Gene3D" id="3.40.50.300">
    <property type="entry name" value="P-loop containing nucleotide triphosphate hydrolases"/>
    <property type="match status" value="1"/>
</dbReference>
<accession>A0A4R6QGK4</accession>
<dbReference type="OrthoDB" id="7066673at2"/>
<comment type="caution">
    <text evidence="1">The sequence shown here is derived from an EMBL/GenBank/DDBJ whole genome shotgun (WGS) entry which is preliminary data.</text>
</comment>
<sequence length="809" mass="93230">MELSFTKINGTNPFLDYNELRESILNELSSDCIKAEVLILNKFPVSVLNQSTLDFVIFLKVPQSPAHRPKIEIEDNFVYISNLIIAVSIIREYKQYNVKAYKGELEIENSYIDLKDNASKLKWGLTNYLSDACNLNREKITVHPILWVLNDNDEVISHNIIVAKHLKFNLIKECIALNDYLRYPGYSDWNYEPAYEASIRQIFAQASLDSKLGYLTKQKIERIQNNFDAASQKAFDSIGNTLVEVRGRAGSGKSSDLLKWMLQKSLTGKKATFLTYNHLLVYEISRQIKGFENVLSEEVVVQKQPTTTNTIHSFMFNIAKKLGVVLLMSESRISYLTALMNKRFDKIELLFDKIRCQNLIINKNDLKNFIQNENSFDEGTKREAIDFINHSDMFKDFKEAQEIKKHISRFKIFKKIKLEEHINSSMFLADYHEVLKKILLAIDNLDLFFKEFQIENKFDLLENTMNLKTSILVKDGSKNINLEELKKRYGKSINGFRAGRSLYIDEAQDCHPYERDIFFSLFGAKNIVIASGGKEQLIRYSEVCNWNISKGTKIESYQYLKRRKSYRMKPVIAALVNHIAASFNIDLGIEPLDTDDHGRIIIQRGINNDLANKANIMNDLLIAGTRQGCSAYDSLLLLKNAKEKNQIFNSANTNTKSININEFDVIKIDDLKHKSEWDLLSIADKIINEARFWNATGNIDKRKQSVPGSLSIRAIYYESSRGLEAWSTMCFDINGFFDSKRNEDDADNFLLSEIMEPEERKNKYAATWVLMALTRAIDTCYIELLPSENALNRTIESFIANNKKYVDIT</sequence>
<keyword evidence="2" id="KW-1185">Reference proteome</keyword>
<dbReference type="InterPro" id="IPR027417">
    <property type="entry name" value="P-loop_NTPase"/>
</dbReference>